<dbReference type="Proteomes" id="UP000887572">
    <property type="component" value="Unplaced"/>
</dbReference>
<dbReference type="WBParaSite" id="Gr19_v10_g5890.t1">
    <property type="protein sequence ID" value="Gr19_v10_g5890.t1"/>
    <property type="gene ID" value="Gr19_v10_g5890"/>
</dbReference>
<protein>
    <submittedName>
        <fullName evidence="3">Uncharacterized protein</fullName>
    </submittedName>
</protein>
<keyword evidence="2" id="KW-1185">Reference proteome</keyword>
<accession>A0A914HZD6</accession>
<evidence type="ECO:0000313" key="3">
    <source>
        <dbReference type="WBParaSite" id="Gr19_v10_g5890.t1"/>
    </source>
</evidence>
<evidence type="ECO:0000256" key="1">
    <source>
        <dbReference type="SAM" id="MobiDB-lite"/>
    </source>
</evidence>
<dbReference type="AlphaFoldDB" id="A0A914HZD6"/>
<organism evidence="2 3">
    <name type="scientific">Globodera rostochiensis</name>
    <name type="common">Golden nematode worm</name>
    <name type="synonym">Heterodera rostochiensis</name>
    <dbReference type="NCBI Taxonomy" id="31243"/>
    <lineage>
        <taxon>Eukaryota</taxon>
        <taxon>Metazoa</taxon>
        <taxon>Ecdysozoa</taxon>
        <taxon>Nematoda</taxon>
        <taxon>Chromadorea</taxon>
        <taxon>Rhabditida</taxon>
        <taxon>Tylenchina</taxon>
        <taxon>Tylenchomorpha</taxon>
        <taxon>Tylenchoidea</taxon>
        <taxon>Heteroderidae</taxon>
        <taxon>Heteroderinae</taxon>
        <taxon>Globodera</taxon>
    </lineage>
</organism>
<reference evidence="3" key="1">
    <citation type="submission" date="2022-11" db="UniProtKB">
        <authorList>
            <consortium name="WormBaseParasite"/>
        </authorList>
    </citation>
    <scope>IDENTIFICATION</scope>
</reference>
<name>A0A914HZD6_GLORO</name>
<proteinExistence type="predicted"/>
<evidence type="ECO:0000313" key="2">
    <source>
        <dbReference type="Proteomes" id="UP000887572"/>
    </source>
</evidence>
<sequence>MEEVWNWKIHRHFLFLPPSGRRKCVSPPAGRTSSIIRRRQQPLIGRGLLPRHTASQSRNSRGEGPVSFEWKMGTPPPPLLRPSPSGGDECVPPPFPGGGFQRRSKASRAVLSVRLS</sequence>
<feature type="region of interest" description="Disordered" evidence="1">
    <location>
        <begin position="21"/>
        <end position="116"/>
    </location>
</feature>